<organism evidence="2">
    <name type="scientific">marine metagenome</name>
    <dbReference type="NCBI Taxonomy" id="408172"/>
    <lineage>
        <taxon>unclassified sequences</taxon>
        <taxon>metagenomes</taxon>
        <taxon>ecological metagenomes</taxon>
    </lineage>
</organism>
<dbReference type="AlphaFoldDB" id="A0A382FCJ3"/>
<dbReference type="EMBL" id="UINC01049054">
    <property type="protein sequence ID" value="SVB60342.1"/>
    <property type="molecule type" value="Genomic_DNA"/>
</dbReference>
<accession>A0A382FCJ3</accession>
<evidence type="ECO:0000256" key="1">
    <source>
        <dbReference type="SAM" id="Phobius"/>
    </source>
</evidence>
<gene>
    <name evidence="2" type="ORF">METZ01_LOCUS213196</name>
</gene>
<keyword evidence="1" id="KW-0812">Transmembrane</keyword>
<sequence length="100" mass="11280">VLEEQEPEKPLLLQYLIIHGILAALLLVGGWLFPVQYKTLHPRLLQQAGAEKQTFEEFVNSHANESVREILNVSRLKIEAGAKSDETLPELTMAVALEQY</sequence>
<feature type="non-terminal residue" evidence="2">
    <location>
        <position position="1"/>
    </location>
</feature>
<keyword evidence="1" id="KW-1133">Transmembrane helix</keyword>
<protein>
    <submittedName>
        <fullName evidence="2">Uncharacterized protein</fullName>
    </submittedName>
</protein>
<reference evidence="2" key="1">
    <citation type="submission" date="2018-05" db="EMBL/GenBank/DDBJ databases">
        <authorList>
            <person name="Lanie J.A."/>
            <person name="Ng W.-L."/>
            <person name="Kazmierczak K.M."/>
            <person name="Andrzejewski T.M."/>
            <person name="Davidsen T.M."/>
            <person name="Wayne K.J."/>
            <person name="Tettelin H."/>
            <person name="Glass J.I."/>
            <person name="Rusch D."/>
            <person name="Podicherti R."/>
            <person name="Tsui H.-C.T."/>
            <person name="Winkler M.E."/>
        </authorList>
    </citation>
    <scope>NUCLEOTIDE SEQUENCE</scope>
</reference>
<feature type="non-terminal residue" evidence="2">
    <location>
        <position position="100"/>
    </location>
</feature>
<evidence type="ECO:0000313" key="2">
    <source>
        <dbReference type="EMBL" id="SVB60342.1"/>
    </source>
</evidence>
<name>A0A382FCJ3_9ZZZZ</name>
<proteinExistence type="predicted"/>
<feature type="transmembrane region" description="Helical" evidence="1">
    <location>
        <begin position="12"/>
        <end position="33"/>
    </location>
</feature>
<keyword evidence="1" id="KW-0472">Membrane</keyword>